<dbReference type="Pfam" id="PF00514">
    <property type="entry name" value="Arm"/>
    <property type="match status" value="1"/>
</dbReference>
<accession>A0A6G1FB41</accession>
<dbReference type="OrthoDB" id="29145at2759"/>
<evidence type="ECO:0000313" key="2">
    <source>
        <dbReference type="Proteomes" id="UP000479710"/>
    </source>
</evidence>
<evidence type="ECO:0000313" key="1">
    <source>
        <dbReference type="EMBL" id="KAF0934176.1"/>
    </source>
</evidence>
<dbReference type="InterPro" id="IPR011989">
    <property type="entry name" value="ARM-like"/>
</dbReference>
<dbReference type="SUPFAM" id="SSF48371">
    <property type="entry name" value="ARM repeat"/>
    <property type="match status" value="1"/>
</dbReference>
<organism evidence="1 2">
    <name type="scientific">Oryza meyeriana var. granulata</name>
    <dbReference type="NCBI Taxonomy" id="110450"/>
    <lineage>
        <taxon>Eukaryota</taxon>
        <taxon>Viridiplantae</taxon>
        <taxon>Streptophyta</taxon>
        <taxon>Embryophyta</taxon>
        <taxon>Tracheophyta</taxon>
        <taxon>Spermatophyta</taxon>
        <taxon>Magnoliopsida</taxon>
        <taxon>Liliopsida</taxon>
        <taxon>Poales</taxon>
        <taxon>Poaceae</taxon>
        <taxon>BOP clade</taxon>
        <taxon>Oryzoideae</taxon>
        <taxon>Oryzeae</taxon>
        <taxon>Oryzinae</taxon>
        <taxon>Oryza</taxon>
        <taxon>Oryza meyeriana</taxon>
    </lineage>
</organism>
<dbReference type="Gene3D" id="1.25.10.10">
    <property type="entry name" value="Leucine-rich Repeat Variant"/>
    <property type="match status" value="1"/>
</dbReference>
<dbReference type="InterPro" id="IPR000225">
    <property type="entry name" value="Armadillo"/>
</dbReference>
<keyword evidence="2" id="KW-1185">Reference proteome</keyword>
<dbReference type="Proteomes" id="UP000479710">
    <property type="component" value="Unassembled WGS sequence"/>
</dbReference>
<proteinExistence type="predicted"/>
<name>A0A6G1FB41_9ORYZ</name>
<reference evidence="1 2" key="1">
    <citation type="submission" date="2019-11" db="EMBL/GenBank/DDBJ databases">
        <title>Whole genome sequence of Oryza granulata.</title>
        <authorList>
            <person name="Li W."/>
        </authorList>
    </citation>
    <scope>NUCLEOTIDE SEQUENCE [LARGE SCALE GENOMIC DNA]</scope>
    <source>
        <strain evidence="2">cv. Menghai</strain>
        <tissue evidence="1">Leaf</tissue>
    </source>
</reference>
<gene>
    <name evidence="1" type="ORF">E2562_023436</name>
</gene>
<sequence length="90" mass="9775">MVNPTTGWPFPGPVKPEDWGNKRKLHNAQNSALGIIDADVISTLIFLLKTSEKDIKEEAAWAISNAASGIVIPYHTIATFEGAGLWLRSS</sequence>
<dbReference type="EMBL" id="SPHZ02000001">
    <property type="protein sequence ID" value="KAF0934176.1"/>
    <property type="molecule type" value="Genomic_DNA"/>
</dbReference>
<protein>
    <submittedName>
        <fullName evidence="1">Uncharacterized protein</fullName>
    </submittedName>
</protein>
<dbReference type="InterPro" id="IPR016024">
    <property type="entry name" value="ARM-type_fold"/>
</dbReference>
<dbReference type="AlphaFoldDB" id="A0A6G1FB41"/>
<comment type="caution">
    <text evidence="1">The sequence shown here is derived from an EMBL/GenBank/DDBJ whole genome shotgun (WGS) entry which is preliminary data.</text>
</comment>